<protein>
    <submittedName>
        <fullName evidence="1">Uncharacterized protein</fullName>
    </submittedName>
</protein>
<evidence type="ECO:0000313" key="1">
    <source>
        <dbReference type="EMBL" id="JAA85764.1"/>
    </source>
</evidence>
<dbReference type="AlphaFoldDB" id="S4P6L3"/>
<reference evidence="1" key="2">
    <citation type="submission" date="2013-05" db="EMBL/GenBank/DDBJ databases">
        <authorList>
            <person name="Carter J.-M."/>
            <person name="Baker S.C."/>
            <person name="Pink R."/>
            <person name="Carter D.R.F."/>
            <person name="Collins A."/>
            <person name="Tomlin J."/>
            <person name="Gibbs M."/>
            <person name="Breuker C.J."/>
        </authorList>
    </citation>
    <scope>NUCLEOTIDE SEQUENCE</scope>
    <source>
        <tissue evidence="1">Ovary</tissue>
    </source>
</reference>
<reference evidence="1" key="1">
    <citation type="journal article" date="2013" name="BMC Genomics">
        <title>Unscrambling butterfly oogenesis.</title>
        <authorList>
            <person name="Carter J.M."/>
            <person name="Baker S.C."/>
            <person name="Pink R."/>
            <person name="Carter D.R."/>
            <person name="Collins A."/>
            <person name="Tomlin J."/>
            <person name="Gibbs M."/>
            <person name="Breuker C.J."/>
        </authorList>
    </citation>
    <scope>NUCLEOTIDE SEQUENCE</scope>
    <source>
        <tissue evidence="1">Ovary</tissue>
    </source>
</reference>
<accession>S4P6L3</accession>
<proteinExistence type="predicted"/>
<name>S4P6L3_9NEOP</name>
<organism evidence="1">
    <name type="scientific">Pararge aegeria</name>
    <name type="common">speckled wood butterfly</name>
    <dbReference type="NCBI Taxonomy" id="116150"/>
    <lineage>
        <taxon>Eukaryota</taxon>
        <taxon>Metazoa</taxon>
        <taxon>Ecdysozoa</taxon>
        <taxon>Arthropoda</taxon>
        <taxon>Hexapoda</taxon>
        <taxon>Insecta</taxon>
        <taxon>Pterygota</taxon>
        <taxon>Neoptera</taxon>
        <taxon>Endopterygota</taxon>
        <taxon>Lepidoptera</taxon>
        <taxon>Glossata</taxon>
        <taxon>Ditrysia</taxon>
        <taxon>Papilionoidea</taxon>
        <taxon>Nymphalidae</taxon>
        <taxon>Satyrinae</taxon>
        <taxon>Satyrini</taxon>
        <taxon>Parargina</taxon>
        <taxon>Pararge</taxon>
    </lineage>
</organism>
<dbReference type="EMBL" id="GAIX01006796">
    <property type="protein sequence ID" value="JAA85764.1"/>
    <property type="molecule type" value="Transcribed_RNA"/>
</dbReference>
<sequence>MSVKYLHLGNTIKYITLYHICRDLTWLKRSIIFVTKVFVAVTQRHSRDFCDRDRHKKLYKYLPIKQHFSVPV</sequence>